<evidence type="ECO:0000313" key="5">
    <source>
        <dbReference type="Proteomes" id="UP000231632"/>
    </source>
</evidence>
<gene>
    <name evidence="4" type="ORF">MMIC_P1128</name>
</gene>
<dbReference type="InterPro" id="IPR048381">
    <property type="entry name" value="GDH_C"/>
</dbReference>
<dbReference type="InterPro" id="IPR046346">
    <property type="entry name" value="Aminoacid_DH-like_N_sf"/>
</dbReference>
<dbReference type="PANTHER" id="PTHR43403:SF1">
    <property type="entry name" value="NAD-SPECIFIC GLUTAMATE DEHYDROGENASE"/>
    <property type="match status" value="1"/>
</dbReference>
<dbReference type="STRING" id="1921010.MMIC_P1128"/>
<feature type="domain" description="NAD-specific glutamate dehydrogenase C-terminal" evidence="3">
    <location>
        <begin position="1191"/>
        <end position="1328"/>
    </location>
</feature>
<evidence type="ECO:0000259" key="3">
    <source>
        <dbReference type="Pfam" id="PF21074"/>
    </source>
</evidence>
<proteinExistence type="predicted"/>
<evidence type="ECO:0000259" key="2">
    <source>
        <dbReference type="Pfam" id="PF05088"/>
    </source>
</evidence>
<dbReference type="EC" id="1.4.1.2" evidence="4"/>
<feature type="domain" description="NAD-glutamate dehydrogenase catalytic" evidence="2">
    <location>
        <begin position="667"/>
        <end position="1149"/>
    </location>
</feature>
<dbReference type="Gene3D" id="3.40.50.720">
    <property type="entry name" value="NAD(P)-binding Rossmann-like Domain"/>
    <property type="match status" value="1"/>
</dbReference>
<comment type="caution">
    <text evidence="4">The sequence shown here is derived from an EMBL/GenBank/DDBJ whole genome shotgun (WGS) entry which is preliminary data.</text>
</comment>
<dbReference type="SUPFAM" id="SSF51735">
    <property type="entry name" value="NAD(P)-binding Rossmann-fold domains"/>
    <property type="match status" value="1"/>
</dbReference>
<dbReference type="PANTHER" id="PTHR43403">
    <property type="entry name" value="NAD-SPECIFIC GLUTAMATE DEHYDROGENASE"/>
    <property type="match status" value="1"/>
</dbReference>
<organism evidence="4 5">
    <name type="scientific">Mariprofundus micogutta</name>
    <dbReference type="NCBI Taxonomy" id="1921010"/>
    <lineage>
        <taxon>Bacteria</taxon>
        <taxon>Pseudomonadati</taxon>
        <taxon>Pseudomonadota</taxon>
        <taxon>Candidatius Mariprofundia</taxon>
        <taxon>Mariprofundales</taxon>
        <taxon>Mariprofundaceae</taxon>
        <taxon>Mariprofundus</taxon>
    </lineage>
</organism>
<keyword evidence="5" id="KW-1185">Reference proteome</keyword>
<dbReference type="RefSeq" id="WP_072659492.1">
    <property type="nucleotide sequence ID" value="NZ_BDFD01000008.1"/>
</dbReference>
<dbReference type="GO" id="GO:0004069">
    <property type="term" value="F:L-aspartate:2-oxoglutarate aminotransferase activity"/>
    <property type="evidence" value="ECO:0007669"/>
    <property type="project" value="InterPro"/>
</dbReference>
<dbReference type="SUPFAM" id="SSF53223">
    <property type="entry name" value="Aminoacid dehydrogenase-like, N-terminal domain"/>
    <property type="match status" value="1"/>
</dbReference>
<dbReference type="InterPro" id="IPR007780">
    <property type="entry name" value="NAD_Glu_DH_bac"/>
</dbReference>
<sequence>MRQLRHQLIDLLDQARRQHRMDPVQPRLMAALVQDFLSLLPKGKTKRVAMHSRSLSHGNLYRHIFTIRCPDQAFYLDAIKGYLLRQGIQPIGQQTMVARMACGPEGCELELRNPDIHDEDNFMFIALHISATMTPDPEPLRLDIQAILQAVDLSVSDFMDMRKAVAQCIARLMPEKSDAAALLDWMNDNHFLYFGVRHSNKRLGLLKNKRVINRVVPGLSEEIESAGRPREPGVAWTNLTASQHYLYSAASIEVVHVCWTGPDNQMDYATIVGHFSRSARFANASYLPILASGWRELSSDPLLQHSAFYRREIRTLFDRIPKRILLATRASDWLEPLKAIIDLADPLQLVAEIIPSLRGNLDTLLIAITANRFGPVVMQRIIESLDGAGIKQHGYESFGIGPHRIVLVSVEHEKTNLSRKKLNELIRHSIIFWKDIAKAEVLRHANLFDIPETLQELASIPSLYQDLFPPAQFIRDVQMRRRVLANGRTCVHVTSRANTENDIELHIYSVKQPSLGNLVDIIRSFGLDPIQESLVPFGRDPECIKAPEQGCGCIHISSLTCHAPLQLNSDDATRLRRGLAQVLNGEADHDPINALLVLARMTIDEVAILITLRNHLIQLLPDAAKLPLSDMMLRHANVSAYLQQLFAARHITAMSESFLAESRKAFHEAMLDVASLSDDRWFRALAELVESSLRTNAYIRETGTPIGIKIAPRKLSFAPQPKPFRELFVHGVHVEGVHLRAGPIARGGLRYSDRPSDFRTEVLELMSTQVVKNGQIVPTGSKGGFVIRGGKGPEFVLAQYRAFIRTMLALTDNLVAGESVPPAGMVIAEEDRNDPYFVVAADKGTARYSDDANDESQAAGFWLDDAFASGGRHGYDHKVVGITARGAWVCAAHLFEKLGVDAYRDPVSCVSIGDMGGDVFGNGMLLNPELKLIAAFNHQHIFLDPNPDSVKAFAERKRLFATAGGWDKHETKLISKGGGIFERSSKQITLAPAVRQALGIEEDALSGEALIRAILSAPVDLLYNGGIGTYVKASSETHPEVRDPVNNAVRVNASDLRCRVVCEGGNLGFTQKSRIEYAVAGGLINTDATDNSAGVDMSDHEVNLKILLSSIPDSPLQGKRRNKLLESLTEAVTEQCLNDNLMQSRCLTLSEYDTLRYPPRLQRLRDGLINQGWLDENTAPGINNNDLIHLRPLLSIFLGQEKNRIHAHLSQGDFHRISCFAPRLLQNYFPAALHRKFGSLYINHPLAADIIQTQAANHVVNHIGLCAVHHLETMVNASTSEIVEALLIAETVLDLASLREAIWQQVTDVELATCLQHELQQQLMLFSENLLRLCSVEKLDLKWAERQKKGLCKFRDKLAVPELDSETLRSAASAGLDEKHLHHLSLMPQLAQSACAVHLASSLDLSLSRCLEASRICLEILPIDEMEQPLRSPEWADDDAHKLRREWLHRLTLLQNRAIAQLLEKPGRHFEQAGENLWKHHRHWPDIELFKQAHGPDKSPPEIRRMRLLLALTRLESIVEKS</sequence>
<dbReference type="GO" id="GO:0004352">
    <property type="term" value="F:glutamate dehydrogenase (NAD+) activity"/>
    <property type="evidence" value="ECO:0007669"/>
    <property type="project" value="UniProtKB-EC"/>
</dbReference>
<evidence type="ECO:0000313" key="4">
    <source>
        <dbReference type="EMBL" id="GAV20166.1"/>
    </source>
</evidence>
<dbReference type="OrthoDB" id="9758052at2"/>
<dbReference type="EMBL" id="BDFD01000008">
    <property type="protein sequence ID" value="GAV20166.1"/>
    <property type="molecule type" value="Genomic_DNA"/>
</dbReference>
<evidence type="ECO:0000256" key="1">
    <source>
        <dbReference type="ARBA" id="ARBA00023002"/>
    </source>
</evidence>
<dbReference type="InterPro" id="IPR028971">
    <property type="entry name" value="NAD-GDH_cat"/>
</dbReference>
<protein>
    <submittedName>
        <fullName evidence="4">Glutamate dehydrogenase</fullName>
        <ecNumber evidence="4">1.4.1.2</ecNumber>
    </submittedName>
</protein>
<keyword evidence="1 4" id="KW-0560">Oxidoreductase</keyword>
<reference evidence="4 5" key="1">
    <citation type="journal article" date="2017" name="Arch. Microbiol.">
        <title>Mariprofundus micogutta sp. nov., a novel iron-oxidizing zetaproteobacterium isolated from a deep-sea hydrothermal field at the Bayonnaise knoll of the Izu-Ogasawara arc, and a description of Mariprofundales ord. nov. and Zetaproteobacteria classis nov.</title>
        <authorList>
            <person name="Makita H."/>
            <person name="Tanaka E."/>
            <person name="Mitsunobu S."/>
            <person name="Miyazaki M."/>
            <person name="Nunoura T."/>
            <person name="Uematsu K."/>
            <person name="Takaki Y."/>
            <person name="Nishi S."/>
            <person name="Shimamura S."/>
            <person name="Takai K."/>
        </authorList>
    </citation>
    <scope>NUCLEOTIDE SEQUENCE [LARGE SCALE GENOMIC DNA]</scope>
    <source>
        <strain evidence="4 5">ET2</strain>
    </source>
</reference>
<dbReference type="Proteomes" id="UP000231632">
    <property type="component" value="Unassembled WGS sequence"/>
</dbReference>
<dbReference type="InterPro" id="IPR036291">
    <property type="entry name" value="NAD(P)-bd_dom_sf"/>
</dbReference>
<dbReference type="Pfam" id="PF05088">
    <property type="entry name" value="Bac_GDH_CD"/>
    <property type="match status" value="1"/>
</dbReference>
<dbReference type="Pfam" id="PF21074">
    <property type="entry name" value="GDH_C"/>
    <property type="match status" value="1"/>
</dbReference>
<name>A0A1L8CMP0_9PROT</name>
<accession>A0A1L8CMP0</accession>
<dbReference type="GO" id="GO:0006538">
    <property type="term" value="P:L-glutamate catabolic process"/>
    <property type="evidence" value="ECO:0007669"/>
    <property type="project" value="InterPro"/>
</dbReference>